<keyword evidence="7" id="KW-1185">Reference proteome</keyword>
<evidence type="ECO:0000259" key="5">
    <source>
        <dbReference type="Pfam" id="PF04357"/>
    </source>
</evidence>
<keyword evidence="4" id="KW-0472">Membrane</keyword>
<gene>
    <name evidence="6" type="ORF">GCM10009332_22630</name>
</gene>
<reference evidence="6" key="1">
    <citation type="journal article" date="2014" name="Int. J. Syst. Evol. Microbiol.">
        <title>Complete genome sequence of Corynebacterium casei LMG S-19264T (=DSM 44701T), isolated from a smear-ripened cheese.</title>
        <authorList>
            <consortium name="US DOE Joint Genome Institute (JGI-PGF)"/>
            <person name="Walter F."/>
            <person name="Albersmeier A."/>
            <person name="Kalinowski J."/>
            <person name="Ruckert C."/>
        </authorList>
    </citation>
    <scope>NUCLEOTIDE SEQUENCE</scope>
    <source>
        <strain evidence="6">JCM 30804</strain>
    </source>
</reference>
<evidence type="ECO:0000256" key="1">
    <source>
        <dbReference type="ARBA" id="ARBA00004167"/>
    </source>
</evidence>
<dbReference type="Proteomes" id="UP000613743">
    <property type="component" value="Unassembled WGS sequence"/>
</dbReference>
<keyword evidence="3" id="KW-1133">Transmembrane helix</keyword>
<dbReference type="GO" id="GO:0009306">
    <property type="term" value="P:protein secretion"/>
    <property type="evidence" value="ECO:0007669"/>
    <property type="project" value="InterPro"/>
</dbReference>
<sequence length="1320" mass="146258">MKWCIRGFIYIPITLVVVLALAVGTEFGTRSTAFIVNALTHSIHIEQVSGTLNKQLRAKDVQIHLKGIDISLQDLALHWQPLCLLQNKLCIRSLKTSAANISVTLNPKPDAITDKPVTTKPKEQSLQLPFAIALDESNIGNIRVNVQQHQFYATELKLKAIWDHKGLNIDALRSDGFRMTLRENVESQTASNQIVPRRVNKVETKNLTPKPSVLPKITMPFPLKIKRAFMRNSQLDLFGIRDHFESLELQGQFHQQQLSITSLELSHVIGQLSLEGQVNFEHNYPLRISSTLQTDGTKIKSNGQFSKSFLAWLPEATWFQAFNQHELTIFAQDDLSNLNFSGHLAGENTTSFKGKVDVSDPKHPFSLEISDSKYQGQLKTSAIEVSEFSANISGDILQQSGEFSSQGKFANTIWHNFSCKFENQITPQDSKAELSIRALELQTSQSQILLDAELSLGAHSPKHSKQTTAQTFTWQTKNTNLDLQLTELYQLINSIQPDTVTAETQAFAGHIAGTLDSNGTLLIAENMQNIAGSQHNDRPFENQWQVEINKARLKGHIKQLPFLVVGDITLDHALNLKTKAFNARALGSTLRIEGQASEQWQVKSWLSVPDLYYWHPELQGSLQAKIDIDGIKENPQFTLNAQASGLNYGEASLAKTKIKGFYLPNSNNRFAGSFNARQIKLGDIELSSLTLATKGDDFKQKVGIHSFGDLRIDSAIYNNSESTSQWQTEVRNFSVNSVLGQWQIEQPLHLSWKPEQQELNFDPFCLVHPKSQLCLQPASALGKQGKLNLTFDGEIGAISQPLLPAAVRWQGHSKMSLLALWQPNKAPQFQLNTELQPGQISIHHDEENPVALKYQQLNAKIDLDDEWLRSSIEVQSDHFENFQSQIDIGVNTEKTLQGILNLQGVDLALLSAFVPRAETLAGKLSSKLNLSGTLSQPILQGDFSLNKGMIASRANPTLLDHIEIQGLLLGKRAELSGQWQMGDGQSQVQAQFEWPNGKLKGDVRVQGTDLTIIQPPTAILAISPNIELSFTPDHLSVKGEVMVPSGAITIEQLPEGAVDVSSDVIFDDSIAKEQQQTQAMTTEAQLKLIVNDNVSINGLGLKGRLQGTLSIEQQINRPPLVFGDIRVIHGTYKFMGQTLNIDRGELQFVGPSELPNLNIEATREIKEEDITVGVRVSGTPRKPIVQLFSNPTKEQAEIISYIVKGKGLNNQGTDSDALMLSAAQALTSQLGVKAIESFGSNTSELAEKFGFNNVQLDANDDGRFAISGYLGEKLMVKYGVGVLTPGYEITARYFLLSQLYLEAVSGTLGQSLDLYYSFYL</sequence>
<name>A0A917JSK6_9GAMM</name>
<dbReference type="PANTHER" id="PTHR36985">
    <property type="entry name" value="TRANSLOCATION AND ASSEMBLY MODULE SUBUNIT TAMB"/>
    <property type="match status" value="1"/>
</dbReference>
<evidence type="ECO:0000256" key="2">
    <source>
        <dbReference type="ARBA" id="ARBA00022692"/>
    </source>
</evidence>
<keyword evidence="2" id="KW-0812">Transmembrane</keyword>
<evidence type="ECO:0000313" key="7">
    <source>
        <dbReference type="Proteomes" id="UP000613743"/>
    </source>
</evidence>
<feature type="domain" description="Translocation and assembly module TamB C-terminal" evidence="5">
    <location>
        <begin position="982"/>
        <end position="1318"/>
    </location>
</feature>
<dbReference type="Pfam" id="PF04357">
    <property type="entry name" value="TamB"/>
    <property type="match status" value="1"/>
</dbReference>
<dbReference type="GO" id="GO:0005886">
    <property type="term" value="C:plasma membrane"/>
    <property type="evidence" value="ECO:0007669"/>
    <property type="project" value="InterPro"/>
</dbReference>
<dbReference type="PANTHER" id="PTHR36985:SF1">
    <property type="entry name" value="TRANSLOCATION AND ASSEMBLY MODULE SUBUNIT TAMB"/>
    <property type="match status" value="1"/>
</dbReference>
<comment type="caution">
    <text evidence="6">The sequence shown here is derived from an EMBL/GenBank/DDBJ whole genome shotgun (WGS) entry which is preliminary data.</text>
</comment>
<evidence type="ECO:0000256" key="4">
    <source>
        <dbReference type="ARBA" id="ARBA00023136"/>
    </source>
</evidence>
<reference evidence="6" key="2">
    <citation type="submission" date="2020-09" db="EMBL/GenBank/DDBJ databases">
        <authorList>
            <person name="Sun Q."/>
            <person name="Ohkuma M."/>
        </authorList>
    </citation>
    <scope>NUCLEOTIDE SEQUENCE</scope>
    <source>
        <strain evidence="6">JCM 30804</strain>
    </source>
</reference>
<accession>A0A917JSK6</accession>
<protein>
    <submittedName>
        <fullName evidence="6">DUF490 domain-containing protein</fullName>
    </submittedName>
</protein>
<evidence type="ECO:0000256" key="3">
    <source>
        <dbReference type="ARBA" id="ARBA00022989"/>
    </source>
</evidence>
<dbReference type="InterPro" id="IPR007452">
    <property type="entry name" value="TamB_C"/>
</dbReference>
<proteinExistence type="predicted"/>
<evidence type="ECO:0000313" key="6">
    <source>
        <dbReference type="EMBL" id="GGI84797.1"/>
    </source>
</evidence>
<dbReference type="EMBL" id="BMPZ01000006">
    <property type="protein sequence ID" value="GGI84797.1"/>
    <property type="molecule type" value="Genomic_DNA"/>
</dbReference>
<dbReference type="GO" id="GO:0097347">
    <property type="term" value="C:TAM protein secretion complex"/>
    <property type="evidence" value="ECO:0007669"/>
    <property type="project" value="TreeGrafter"/>
</dbReference>
<organism evidence="6 7">
    <name type="scientific">Shewanella gelidii</name>
    <dbReference type="NCBI Taxonomy" id="1642821"/>
    <lineage>
        <taxon>Bacteria</taxon>
        <taxon>Pseudomonadati</taxon>
        <taxon>Pseudomonadota</taxon>
        <taxon>Gammaproteobacteria</taxon>
        <taxon>Alteromonadales</taxon>
        <taxon>Shewanellaceae</taxon>
        <taxon>Shewanella</taxon>
    </lineage>
</organism>
<comment type="subcellular location">
    <subcellularLocation>
        <location evidence="1">Membrane</location>
        <topology evidence="1">Single-pass membrane protein</topology>
    </subcellularLocation>
</comment>